<protein>
    <submittedName>
        <fullName evidence="1">Uncharacterized protein</fullName>
    </submittedName>
</protein>
<organism evidence="1 2">
    <name type="scientific">Neophaeococcomyces mojaviensis</name>
    <dbReference type="NCBI Taxonomy" id="3383035"/>
    <lineage>
        <taxon>Eukaryota</taxon>
        <taxon>Fungi</taxon>
        <taxon>Dikarya</taxon>
        <taxon>Ascomycota</taxon>
        <taxon>Pezizomycotina</taxon>
        <taxon>Eurotiomycetes</taxon>
        <taxon>Chaetothyriomycetidae</taxon>
        <taxon>Chaetothyriales</taxon>
        <taxon>Chaetothyriales incertae sedis</taxon>
        <taxon>Neophaeococcomyces</taxon>
    </lineage>
</organism>
<dbReference type="Proteomes" id="UP001172386">
    <property type="component" value="Unassembled WGS sequence"/>
</dbReference>
<evidence type="ECO:0000313" key="1">
    <source>
        <dbReference type="EMBL" id="KAJ9650344.1"/>
    </source>
</evidence>
<proteinExistence type="predicted"/>
<sequence length="121" mass="13464">MVHRSNPYISSTSPPIHSRIEVLWRILLADTFGIIHPAPPATATHFLEHVTLVVVKEALLQREVRRSSLRRKIKHGIRTGTRAALGYATNDTDSNPKLAPWGVLIDNEPKGSPHGTEEYSV</sequence>
<accession>A0ACC2ZRU5</accession>
<comment type="caution">
    <text evidence="1">The sequence shown here is derived from an EMBL/GenBank/DDBJ whole genome shotgun (WGS) entry which is preliminary data.</text>
</comment>
<dbReference type="EMBL" id="JAPDRQ010000353">
    <property type="protein sequence ID" value="KAJ9650344.1"/>
    <property type="molecule type" value="Genomic_DNA"/>
</dbReference>
<keyword evidence="2" id="KW-1185">Reference proteome</keyword>
<name>A0ACC2ZRU5_9EURO</name>
<reference evidence="1" key="1">
    <citation type="submission" date="2022-10" db="EMBL/GenBank/DDBJ databases">
        <title>Culturing micro-colonial fungi from biological soil crusts in the Mojave desert and describing Neophaeococcomyces mojavensis, and introducing the new genera and species Taxawa tesnikishii.</title>
        <authorList>
            <person name="Kurbessoian T."/>
            <person name="Stajich J.E."/>
        </authorList>
    </citation>
    <scope>NUCLEOTIDE SEQUENCE</scope>
    <source>
        <strain evidence="1">JES_112</strain>
    </source>
</reference>
<gene>
    <name evidence="1" type="ORF">H2198_010352</name>
</gene>
<evidence type="ECO:0000313" key="2">
    <source>
        <dbReference type="Proteomes" id="UP001172386"/>
    </source>
</evidence>